<dbReference type="PATRIC" id="fig|1123384.7.peg.1409"/>
<keyword evidence="10" id="KW-0289">Folate biosynthesis</keyword>
<evidence type="ECO:0000256" key="2">
    <source>
        <dbReference type="ARBA" id="ARBA00022516"/>
    </source>
</evidence>
<feature type="domain" description="7,8-dihydro-6-hydroxymethylpterin-pyrophosphokinase" evidence="14">
    <location>
        <begin position="197"/>
        <end position="208"/>
    </location>
</feature>
<dbReference type="UniPathway" id="UPA00077">
    <property type="reaction ID" value="UER00155"/>
</dbReference>
<evidence type="ECO:0000256" key="4">
    <source>
        <dbReference type="ARBA" id="ARBA00022723"/>
    </source>
</evidence>
<keyword evidence="6 15" id="KW-0418">Kinase</keyword>
<keyword evidence="13" id="KW-0963">Cytoplasm</keyword>
<evidence type="ECO:0000256" key="11">
    <source>
        <dbReference type="ARBA" id="ARBA00023098"/>
    </source>
</evidence>
<evidence type="ECO:0000256" key="1">
    <source>
        <dbReference type="ARBA" id="ARBA00005051"/>
    </source>
</evidence>
<dbReference type="GO" id="GO:0003848">
    <property type="term" value="F:2-amino-4-hydroxy-6-hydroxymethyldihydropteridine diphosphokinase activity"/>
    <property type="evidence" value="ECO:0007669"/>
    <property type="project" value="InterPro"/>
</dbReference>
<feature type="binding site" evidence="13">
    <location>
        <position position="8"/>
    </location>
    <ligand>
        <name>Mg(2+)</name>
        <dbReference type="ChEBI" id="CHEBI:18420"/>
    </ligand>
</feature>
<dbReference type="GO" id="GO:0046654">
    <property type="term" value="P:tetrahydrofolate biosynthetic process"/>
    <property type="evidence" value="ECO:0007669"/>
    <property type="project" value="UniProtKB-UniPathway"/>
</dbReference>
<dbReference type="AlphaFoldDB" id="A0A0X1KRP4"/>
<comment type="catalytic activity">
    <reaction evidence="13">
        <text>apo-[ACP] + CoA = holo-[ACP] + adenosine 3',5'-bisphosphate + H(+)</text>
        <dbReference type="Rhea" id="RHEA:12068"/>
        <dbReference type="Rhea" id="RHEA-COMP:9685"/>
        <dbReference type="Rhea" id="RHEA-COMP:9690"/>
        <dbReference type="ChEBI" id="CHEBI:15378"/>
        <dbReference type="ChEBI" id="CHEBI:29999"/>
        <dbReference type="ChEBI" id="CHEBI:57287"/>
        <dbReference type="ChEBI" id="CHEBI:58343"/>
        <dbReference type="ChEBI" id="CHEBI:64479"/>
        <dbReference type="EC" id="2.7.8.7"/>
    </reaction>
</comment>
<evidence type="ECO:0000256" key="6">
    <source>
        <dbReference type="ARBA" id="ARBA00022777"/>
    </source>
</evidence>
<comment type="cofactor">
    <cofactor evidence="13">
        <name>Mg(2+)</name>
        <dbReference type="ChEBI" id="CHEBI:18420"/>
    </cofactor>
</comment>
<dbReference type="STRING" id="1123384.AJ81_07015"/>
<dbReference type="GO" id="GO:0005524">
    <property type="term" value="F:ATP binding"/>
    <property type="evidence" value="ECO:0007669"/>
    <property type="project" value="UniProtKB-KW"/>
</dbReference>
<dbReference type="HAMAP" id="MF_00101">
    <property type="entry name" value="AcpS"/>
    <property type="match status" value="1"/>
</dbReference>
<dbReference type="NCBIfam" id="TIGR00556">
    <property type="entry name" value="pantethn_trn"/>
    <property type="match status" value="1"/>
</dbReference>
<gene>
    <name evidence="13 15" type="primary">acpS</name>
    <name evidence="15" type="ORF">AJ81_07015</name>
</gene>
<dbReference type="RefSeq" id="WP_031504417.1">
    <property type="nucleotide sequence ID" value="NC_022795.1"/>
</dbReference>
<dbReference type="GO" id="GO:0000287">
    <property type="term" value="F:magnesium ion binding"/>
    <property type="evidence" value="ECO:0007669"/>
    <property type="project" value="UniProtKB-UniRule"/>
</dbReference>
<evidence type="ECO:0000256" key="7">
    <source>
        <dbReference type="ARBA" id="ARBA00022832"/>
    </source>
</evidence>
<dbReference type="Proteomes" id="UP000077469">
    <property type="component" value="Chromosome"/>
</dbReference>
<evidence type="ECO:0000256" key="13">
    <source>
        <dbReference type="HAMAP-Rule" id="MF_00101"/>
    </source>
</evidence>
<dbReference type="InterPro" id="IPR037143">
    <property type="entry name" value="4-PPantetheinyl_Trfase_dom_sf"/>
</dbReference>
<comment type="subcellular location">
    <subcellularLocation>
        <location evidence="13">Cytoplasm</location>
    </subcellularLocation>
</comment>
<keyword evidence="5" id="KW-0547">Nucleotide-binding</keyword>
<dbReference type="PROSITE" id="PS00794">
    <property type="entry name" value="HPPK"/>
    <property type="match status" value="1"/>
</dbReference>
<dbReference type="EC" id="2.7.8.7" evidence="13"/>
<evidence type="ECO:0000313" key="15">
    <source>
        <dbReference type="EMBL" id="AJC73977.1"/>
    </source>
</evidence>
<keyword evidence="16" id="KW-1185">Reference proteome</keyword>
<evidence type="ECO:0000256" key="9">
    <source>
        <dbReference type="ARBA" id="ARBA00022842"/>
    </source>
</evidence>
<dbReference type="GO" id="GO:0005737">
    <property type="term" value="C:cytoplasm"/>
    <property type="evidence" value="ECO:0007669"/>
    <property type="project" value="UniProtKB-SubCell"/>
</dbReference>
<organism evidence="15 16">
    <name type="scientific">Pseudothermotoga hypogea DSM 11164 = NBRC 106472</name>
    <dbReference type="NCBI Taxonomy" id="1123384"/>
    <lineage>
        <taxon>Bacteria</taxon>
        <taxon>Thermotogati</taxon>
        <taxon>Thermotogota</taxon>
        <taxon>Thermotogae</taxon>
        <taxon>Thermotogales</taxon>
        <taxon>Thermotogaceae</taxon>
        <taxon>Pseudothermotoga</taxon>
    </lineage>
</organism>
<dbReference type="OrthoDB" id="9808041at2"/>
<dbReference type="PaxDb" id="1123384-AJ81_07015"/>
<dbReference type="SUPFAM" id="SSF56214">
    <property type="entry name" value="4'-phosphopantetheinyl transferase"/>
    <property type="match status" value="1"/>
</dbReference>
<dbReference type="Pfam" id="PF01288">
    <property type="entry name" value="HPPK"/>
    <property type="match status" value="1"/>
</dbReference>
<dbReference type="GO" id="GO:0046656">
    <property type="term" value="P:folic acid biosynthetic process"/>
    <property type="evidence" value="ECO:0007669"/>
    <property type="project" value="UniProtKB-KW"/>
</dbReference>
<feature type="binding site" evidence="13">
    <location>
        <position position="50"/>
    </location>
    <ligand>
        <name>Mg(2+)</name>
        <dbReference type="ChEBI" id="CHEBI:18420"/>
    </ligand>
</feature>
<proteinExistence type="inferred from homology"/>
<dbReference type="GO" id="GO:0008897">
    <property type="term" value="F:holo-[acyl-carrier-protein] synthase activity"/>
    <property type="evidence" value="ECO:0007669"/>
    <property type="project" value="UniProtKB-UniRule"/>
</dbReference>
<dbReference type="CDD" id="cd00483">
    <property type="entry name" value="HPPK"/>
    <property type="match status" value="1"/>
</dbReference>
<dbReference type="Pfam" id="PF01648">
    <property type="entry name" value="ACPS"/>
    <property type="match status" value="1"/>
</dbReference>
<keyword evidence="3 13" id="KW-0808">Transferase</keyword>
<dbReference type="SUPFAM" id="SSF55083">
    <property type="entry name" value="6-hydroxymethyl-7,8-dihydropterin pyrophosphokinase, HPPK"/>
    <property type="match status" value="1"/>
</dbReference>
<dbReference type="InterPro" id="IPR002582">
    <property type="entry name" value="ACPS"/>
</dbReference>
<keyword evidence="2 13" id="KW-0444">Lipid biosynthesis</keyword>
<dbReference type="PANTHER" id="PTHR43071:SF1">
    <property type="entry name" value="2-AMINO-4-HYDROXY-6-HYDROXYMETHYLDIHYDROPTERIDINE PYROPHOSPHOKINASE"/>
    <property type="match status" value="1"/>
</dbReference>
<comment type="function">
    <text evidence="13">Transfers the 4'-phosphopantetheine moiety from coenzyme A to a Ser of acyl-carrier-protein.</text>
</comment>
<accession>A0A0X1KRP4</accession>
<keyword evidence="11 13" id="KW-0443">Lipid metabolism</keyword>
<dbReference type="Gene3D" id="3.90.470.20">
    <property type="entry name" value="4'-phosphopantetheinyl transferase domain"/>
    <property type="match status" value="1"/>
</dbReference>
<dbReference type="Gene3D" id="3.30.70.560">
    <property type="entry name" value="7,8-Dihydro-6-hydroxymethylpterin-pyrophosphokinase HPPK"/>
    <property type="match status" value="1"/>
</dbReference>
<keyword evidence="8" id="KW-0067">ATP-binding</keyword>
<dbReference type="InterPro" id="IPR008278">
    <property type="entry name" value="4-PPantetheinyl_Trfase_dom"/>
</dbReference>
<name>A0A0X1KRP4_9THEM</name>
<evidence type="ECO:0000256" key="3">
    <source>
        <dbReference type="ARBA" id="ARBA00022679"/>
    </source>
</evidence>
<evidence type="ECO:0000256" key="5">
    <source>
        <dbReference type="ARBA" id="ARBA00022741"/>
    </source>
</evidence>
<sequence>MIIGVGVDVVDIERVDERLAKRILTDRELQEFQRIHNKKQFLASRFAVKEAFFKALGTGLRDFSFKDVELTHNELGKPVLVFHRDVGFNFAHVSVSHDRVAMAMVLLEKREGGIYVALGSNMGERLKNIQRACRLMESSGMRLLRTSPVYVTKPYGFADQPDFLNCVVEIETELTPFQLLEDLLNIEKFLGRVRDRKWGPRTIDLDIVLYGNVVLETENLTIPHYDLTNRQFVLRPLLDIADVEHPLKGKLRNFLKEGGECLLMTKNWYSN</sequence>
<dbReference type="NCBIfam" id="TIGR00516">
    <property type="entry name" value="acpS"/>
    <property type="match status" value="1"/>
</dbReference>
<keyword evidence="9 13" id="KW-0460">Magnesium</keyword>
<comment type="pathway">
    <text evidence="1">Cofactor biosynthesis; tetrahydrofolate biosynthesis; 2-amino-4-hydroxy-6-hydroxymethyl-7,8-dihydropteridine diphosphate from 7,8-dihydroneopterin triphosphate: step 4/4.</text>
</comment>
<evidence type="ECO:0000259" key="14">
    <source>
        <dbReference type="PROSITE" id="PS00794"/>
    </source>
</evidence>
<dbReference type="EMBL" id="CP007141">
    <property type="protein sequence ID" value="AJC73977.1"/>
    <property type="molecule type" value="Genomic_DNA"/>
</dbReference>
<dbReference type="GO" id="GO:0016301">
    <property type="term" value="F:kinase activity"/>
    <property type="evidence" value="ECO:0007669"/>
    <property type="project" value="UniProtKB-KW"/>
</dbReference>
<dbReference type="GO" id="GO:0006633">
    <property type="term" value="P:fatty acid biosynthetic process"/>
    <property type="evidence" value="ECO:0007669"/>
    <property type="project" value="UniProtKB-UniRule"/>
</dbReference>
<dbReference type="InterPro" id="IPR004568">
    <property type="entry name" value="Ppantetheine-prot_Trfase_dom"/>
</dbReference>
<evidence type="ECO:0000313" key="16">
    <source>
        <dbReference type="Proteomes" id="UP000077469"/>
    </source>
</evidence>
<keyword evidence="12 13" id="KW-0275">Fatty acid biosynthesis</keyword>
<dbReference type="InterPro" id="IPR000550">
    <property type="entry name" value="Hppk"/>
</dbReference>
<evidence type="ECO:0000256" key="12">
    <source>
        <dbReference type="ARBA" id="ARBA00023160"/>
    </source>
</evidence>
<keyword evidence="4 13" id="KW-0479">Metal-binding</keyword>
<evidence type="ECO:0000256" key="10">
    <source>
        <dbReference type="ARBA" id="ARBA00022909"/>
    </source>
</evidence>
<dbReference type="NCBIfam" id="TIGR01498">
    <property type="entry name" value="folK"/>
    <property type="match status" value="1"/>
</dbReference>
<comment type="similarity">
    <text evidence="13">Belongs to the P-Pant transferase superfamily. AcpS family.</text>
</comment>
<dbReference type="PANTHER" id="PTHR43071">
    <property type="entry name" value="2-AMINO-4-HYDROXY-6-HYDROXYMETHYLDIHYDROPTERIDINE PYROPHOSPHOKINASE"/>
    <property type="match status" value="1"/>
</dbReference>
<keyword evidence="7 13" id="KW-0276">Fatty acid metabolism</keyword>
<dbReference type="InterPro" id="IPR035907">
    <property type="entry name" value="Hppk_sf"/>
</dbReference>
<evidence type="ECO:0000256" key="8">
    <source>
        <dbReference type="ARBA" id="ARBA00022840"/>
    </source>
</evidence>
<protein>
    <recommendedName>
        <fullName evidence="13">Holo-[acyl-carrier-protein] synthase</fullName>
        <shortName evidence="13">Holo-ACP synthase</shortName>
        <ecNumber evidence="13">2.7.8.7</ecNumber>
    </recommendedName>
    <alternativeName>
        <fullName evidence="13">4'-phosphopantetheinyl transferase AcpS</fullName>
    </alternativeName>
</protein>
<reference evidence="15 16" key="1">
    <citation type="submission" date="2014-01" db="EMBL/GenBank/DDBJ databases">
        <title>Genome sequencing of Thermotog hypogea.</title>
        <authorList>
            <person name="Zhang X."/>
            <person name="Alvare G."/>
            <person name="Fristensky B."/>
            <person name="Chen L."/>
            <person name="Suen T."/>
            <person name="Chen Q."/>
            <person name="Ma K."/>
        </authorList>
    </citation>
    <scope>NUCLEOTIDE SEQUENCE [LARGE SCALE GENOMIC DNA]</scope>
    <source>
        <strain evidence="15 16">DSM 11164</strain>
    </source>
</reference>
<dbReference type="KEGG" id="phy:AJ81_07015"/>